<evidence type="ECO:0000313" key="3">
    <source>
        <dbReference type="Proteomes" id="UP000194474"/>
    </source>
</evidence>
<protein>
    <submittedName>
        <fullName evidence="2">Uncharacterized protein</fullName>
    </submittedName>
</protein>
<evidence type="ECO:0000256" key="1">
    <source>
        <dbReference type="SAM" id="Phobius"/>
    </source>
</evidence>
<dbReference type="Proteomes" id="UP000194474">
    <property type="component" value="Unassembled WGS sequence"/>
</dbReference>
<reference evidence="3" key="1">
    <citation type="submission" date="2017-04" db="EMBL/GenBank/DDBJ databases">
        <authorList>
            <person name="Varghese N."/>
            <person name="Submissions S."/>
        </authorList>
    </citation>
    <scope>NUCLEOTIDE SEQUENCE [LARGE SCALE GENOMIC DNA]</scope>
</reference>
<sequence>MPRTLNDLSIISYAGLAAFVVGHEVLGLPIALVATAVLAAVWLVISLIAGLVERIRAHREDDGAPHIWVGRDSGGQR</sequence>
<feature type="transmembrane region" description="Helical" evidence="1">
    <location>
        <begin position="30"/>
        <end position="52"/>
    </location>
</feature>
<keyword evidence="1" id="KW-0472">Membrane</keyword>
<keyword evidence="3" id="KW-1185">Reference proteome</keyword>
<name>A0A1Y6FDK0_9HYPH</name>
<evidence type="ECO:0000313" key="2">
    <source>
        <dbReference type="EMBL" id="SMQ72905.1"/>
    </source>
</evidence>
<dbReference type="EMBL" id="FXWK01000001">
    <property type="protein sequence ID" value="SMQ72905.1"/>
    <property type="molecule type" value="Genomic_DNA"/>
</dbReference>
<keyword evidence="1" id="KW-1133">Transmembrane helix</keyword>
<keyword evidence="1" id="KW-0812">Transmembrane</keyword>
<gene>
    <name evidence="2" type="ORF">SAMN06295905_2167</name>
</gene>
<accession>A0A1Y6FDK0</accession>
<organism evidence="2 3">
    <name type="scientific">Devosia lucknowensis</name>
    <dbReference type="NCBI Taxonomy" id="1096929"/>
    <lineage>
        <taxon>Bacteria</taxon>
        <taxon>Pseudomonadati</taxon>
        <taxon>Pseudomonadota</taxon>
        <taxon>Alphaproteobacteria</taxon>
        <taxon>Hyphomicrobiales</taxon>
        <taxon>Devosiaceae</taxon>
        <taxon>Devosia</taxon>
    </lineage>
</organism>
<proteinExistence type="predicted"/>
<dbReference type="RefSeq" id="WP_086470411.1">
    <property type="nucleotide sequence ID" value="NZ_FXWK01000001.1"/>
</dbReference>
<dbReference type="AlphaFoldDB" id="A0A1Y6FDK0"/>